<organism evidence="1">
    <name type="scientific">Drosophila melanogaster</name>
    <name type="common">Fruit fly</name>
    <dbReference type="NCBI Taxonomy" id="7227"/>
    <lineage>
        <taxon>Eukaryota</taxon>
        <taxon>Metazoa</taxon>
        <taxon>Ecdysozoa</taxon>
        <taxon>Arthropoda</taxon>
        <taxon>Hexapoda</taxon>
        <taxon>Insecta</taxon>
        <taxon>Pterygota</taxon>
        <taxon>Neoptera</taxon>
        <taxon>Endopterygota</taxon>
        <taxon>Diptera</taxon>
        <taxon>Brachycera</taxon>
        <taxon>Muscomorpha</taxon>
        <taxon>Ephydroidea</taxon>
        <taxon>Drosophilidae</taxon>
        <taxon>Drosophila</taxon>
        <taxon>Sophophora</taxon>
    </lineage>
</organism>
<gene>
    <name evidence="2" type="primary">CG42260-RB</name>
</gene>
<reference evidence="1" key="1">
    <citation type="submission" date="2002-11" db="EMBL/GenBank/DDBJ databases">
        <authorList>
            <person name="Stapleton M."/>
            <person name="Brokstein P."/>
            <person name="Hong L."/>
            <person name="Agbayani A."/>
            <person name="Carlson J."/>
            <person name="Champe M."/>
            <person name="Chavez C."/>
            <person name="Dorsett V."/>
            <person name="Dresnek D."/>
            <person name="Farfan D."/>
            <person name="Frise E."/>
            <person name="George R."/>
            <person name="Gonzalez M."/>
            <person name="Guarin H."/>
            <person name="Kronmiller B."/>
            <person name="Li P."/>
            <person name="Liao G."/>
            <person name="Miranda A."/>
            <person name="Mungall C.J."/>
            <person name="Nunoo J."/>
            <person name="Pacleb J."/>
            <person name="Paragas V."/>
            <person name="Park S."/>
            <person name="Patel S."/>
            <person name="Phouanenavong S."/>
            <person name="Wan K."/>
            <person name="Yu C."/>
            <person name="Lewis S.E."/>
            <person name="Rubin G.M."/>
            <person name="Celniker S."/>
        </authorList>
    </citation>
    <scope>NUCLEOTIDE SEQUENCE</scope>
</reference>
<dbReference type="EMBL" id="BT001359">
    <property type="protein sequence ID" value="AAN71114.1"/>
    <property type="molecule type" value="mRNA"/>
</dbReference>
<name>Q8IH90_DROME</name>
<evidence type="ECO:0000313" key="2">
    <source>
        <dbReference type="EMBL" id="ACR10177.1"/>
    </source>
</evidence>
<dbReference type="EMBL" id="BT083445">
    <property type="protein sequence ID" value="ACR10177.1"/>
    <property type="molecule type" value="mRNA"/>
</dbReference>
<dbReference type="AlphaFoldDB" id="Q8IH90"/>
<accession>Q8IH90</accession>
<proteinExistence type="evidence at transcript level"/>
<sequence length="265" mass="29129">MEYHKQVVDEGRAPEQVRVVGVPLGAIHEGPEPVDLHQPEAAQDRVKADGQIEEVQRQQAQAVDVEDRRVHVVGAQLQSVRLQHPVLQVSGAKVEQYIDQIQEVGQVVQTEPNGDRSPIDLLEGEAVDYHPEVVQEGHGHHHGPVVAQSPRRIKDEVQFPGRRCCSNPLRGRSSWFLVVRLATMRAWSTTSPTAGATVVRVMRMAAVGGSRPTRATLRGWTVCVRVVRHRGGRVLQLVGVVRLLGGIVVPLLLRSGARVAIESEI</sequence>
<evidence type="ECO:0000313" key="1">
    <source>
        <dbReference type="EMBL" id="AAN71114.1"/>
    </source>
</evidence>
<reference evidence="2" key="2">
    <citation type="submission" date="2009-05" db="EMBL/GenBank/DDBJ databases">
        <authorList>
            <person name="Carlson J."/>
            <person name="Booth B."/>
            <person name="Frise E."/>
            <person name="Park S."/>
            <person name="Wan K."/>
            <person name="Yu C."/>
            <person name="Celniker S."/>
        </authorList>
    </citation>
    <scope>NUCLEOTIDE SEQUENCE</scope>
</reference>
<protein>
    <submittedName>
        <fullName evidence="1">AT28638p</fullName>
    </submittedName>
    <submittedName>
        <fullName evidence="2">FI08005p</fullName>
    </submittedName>
</protein>